<dbReference type="PROSITE" id="PS50887">
    <property type="entry name" value="GGDEF"/>
    <property type="match status" value="1"/>
</dbReference>
<dbReference type="GO" id="GO:0071111">
    <property type="term" value="F:cyclic-guanylate-specific phosphodiesterase activity"/>
    <property type="evidence" value="ECO:0007669"/>
    <property type="project" value="UniProtKB-EC"/>
</dbReference>
<evidence type="ECO:0000256" key="1">
    <source>
        <dbReference type="ARBA" id="ARBA00012282"/>
    </source>
</evidence>
<dbReference type="PANTHER" id="PTHR33121:SF71">
    <property type="entry name" value="OXYGEN SENSOR PROTEIN DOSP"/>
    <property type="match status" value="1"/>
</dbReference>
<dbReference type="InterPro" id="IPR001633">
    <property type="entry name" value="EAL_dom"/>
</dbReference>
<evidence type="ECO:0000259" key="4">
    <source>
        <dbReference type="PROSITE" id="PS50883"/>
    </source>
</evidence>
<accession>A0A2S3R7L5</accession>
<name>A0A2S3R7L5_VIBVL</name>
<dbReference type="PANTHER" id="PTHR33121">
    <property type="entry name" value="CYCLIC DI-GMP PHOSPHODIESTERASE PDEF"/>
    <property type="match status" value="1"/>
</dbReference>
<dbReference type="Pfam" id="PF01590">
    <property type="entry name" value="GAF"/>
    <property type="match status" value="1"/>
</dbReference>
<dbReference type="Proteomes" id="UP000237466">
    <property type="component" value="Unassembled WGS sequence"/>
</dbReference>
<protein>
    <recommendedName>
        <fullName evidence="1">cyclic-guanylate-specific phosphodiesterase</fullName>
        <ecNumber evidence="1">3.1.4.52</ecNumber>
    </recommendedName>
</protein>
<dbReference type="Gene3D" id="3.20.20.450">
    <property type="entry name" value="EAL domain"/>
    <property type="match status" value="1"/>
</dbReference>
<dbReference type="Pfam" id="PF00563">
    <property type="entry name" value="EAL"/>
    <property type="match status" value="1"/>
</dbReference>
<reference evidence="6 7" key="1">
    <citation type="journal article" date="2018" name="Front. Microbiol.">
        <title>Phylogeny of Vibrio vulnificus from the Analysis of the Core-Genome: Implications for Intra-Species Taxonomy.</title>
        <authorList>
            <person name="Roig F.J."/>
            <person name="Gonzalez-Candelas F."/>
            <person name="Sanjuan E."/>
            <person name="Fouz B."/>
            <person name="Feil E.J."/>
            <person name="Llorens C."/>
            <person name="Baker-Austin C."/>
            <person name="Oliver J.D."/>
            <person name="Danin-Poleg Y."/>
            <person name="Gibas C.J."/>
            <person name="Kashi Y."/>
            <person name="Gulig P.A."/>
            <person name="Morrison S.S."/>
            <person name="Amaro C."/>
        </authorList>
    </citation>
    <scope>NUCLEOTIDE SEQUENCE [LARGE SCALE GENOMIC DNA]</scope>
    <source>
        <strain evidence="6 7">CECT4608</strain>
    </source>
</reference>
<dbReference type="SUPFAM" id="SSF55073">
    <property type="entry name" value="Nucleotide cyclase"/>
    <property type="match status" value="1"/>
</dbReference>
<feature type="coiled-coil region" evidence="3">
    <location>
        <begin position="169"/>
        <end position="196"/>
    </location>
</feature>
<dbReference type="SMART" id="SM00267">
    <property type="entry name" value="GGDEF"/>
    <property type="match status" value="1"/>
</dbReference>
<dbReference type="SUPFAM" id="SSF55781">
    <property type="entry name" value="GAF domain-like"/>
    <property type="match status" value="1"/>
</dbReference>
<dbReference type="InterPro" id="IPR000160">
    <property type="entry name" value="GGDEF_dom"/>
</dbReference>
<gene>
    <name evidence="6" type="ORF">CRN52_02735</name>
</gene>
<dbReference type="EC" id="3.1.4.52" evidence="1"/>
<dbReference type="Gene3D" id="3.30.450.40">
    <property type="match status" value="1"/>
</dbReference>
<dbReference type="NCBIfam" id="TIGR00254">
    <property type="entry name" value="GGDEF"/>
    <property type="match status" value="1"/>
</dbReference>
<dbReference type="SMART" id="SM00052">
    <property type="entry name" value="EAL"/>
    <property type="match status" value="1"/>
</dbReference>
<evidence type="ECO:0000313" key="7">
    <source>
        <dbReference type="Proteomes" id="UP000237466"/>
    </source>
</evidence>
<sequence length="642" mass="73133">MDINTLTHWISIMADIDTSQLIVPDSVLKSWQEIVDLVAKMTQCPAALIMRIHENDIEVFSSSRSENNPYAQNAKDSLGHGLYCETVISERRMLNVPNALNDPEWDHNPDIKLGMICYCGLPVFWPDDTPFGTICMLDSQERYFDEDAMSLLGRFQTAIEGQLETLYRKEELAQLNQELEQKVAERTKTLADLSSRLLTEIEQRTAAESHLDFHLHYDPLTKLPNRITLADDLAEQMASLEDDEQITLIYFSLKNFKFVNASYGYMFGDQILSSLSQRICHKLPKKWKLARIVGSDFVLAAQHLRKPEIQEQVIERITKACTQPFNVNDMSVNLQCHLGVALAPMDATDSFSLIQRACSAMSEGKNEGLQVSYFNFAAQKAAEERLQLESHLSEALKNNELEVHFQPIICLKQGGKIIGAEALLRWNNPTLGQVSPDRFIPLAESNGQIIEIGYFVLHQALKQAAEWHRASPHAFKVAINISPIQFRERHFVQHLQDIIDLYQLPAKCIELELTEGILLQDEEYAQNVLAQLRQFGVSISLDDFGTGYSSLSYLQKYAFDTLKIDRSFINQLEHNQHNRELTRAIIAMAHKLNMMVIAEGVEDRYQEDFIRTEECNYAQGFLYGKAVPADDFSQQLASSQQF</sequence>
<dbReference type="AlphaFoldDB" id="A0A2S3R7L5"/>
<dbReference type="EMBL" id="PDGH01000027">
    <property type="protein sequence ID" value="POB49666.1"/>
    <property type="molecule type" value="Genomic_DNA"/>
</dbReference>
<keyword evidence="2" id="KW-0973">c-di-GMP</keyword>
<dbReference type="CDD" id="cd01949">
    <property type="entry name" value="GGDEF"/>
    <property type="match status" value="1"/>
</dbReference>
<comment type="caution">
    <text evidence="6">The sequence shown here is derived from an EMBL/GenBank/DDBJ whole genome shotgun (WGS) entry which is preliminary data.</text>
</comment>
<dbReference type="InterPro" id="IPR043128">
    <property type="entry name" value="Rev_trsase/Diguanyl_cyclase"/>
</dbReference>
<dbReference type="FunFam" id="3.20.20.450:FF:000001">
    <property type="entry name" value="Cyclic di-GMP phosphodiesterase yahA"/>
    <property type="match status" value="1"/>
</dbReference>
<dbReference type="PROSITE" id="PS50883">
    <property type="entry name" value="EAL"/>
    <property type="match status" value="1"/>
</dbReference>
<dbReference type="SMART" id="SM00065">
    <property type="entry name" value="GAF"/>
    <property type="match status" value="1"/>
</dbReference>
<dbReference type="CDD" id="cd01948">
    <property type="entry name" value="EAL"/>
    <property type="match status" value="1"/>
</dbReference>
<evidence type="ECO:0000259" key="5">
    <source>
        <dbReference type="PROSITE" id="PS50887"/>
    </source>
</evidence>
<feature type="domain" description="EAL" evidence="4">
    <location>
        <begin position="385"/>
        <end position="640"/>
    </location>
</feature>
<dbReference type="Pfam" id="PF00990">
    <property type="entry name" value="GGDEF"/>
    <property type="match status" value="1"/>
</dbReference>
<dbReference type="InterPro" id="IPR029787">
    <property type="entry name" value="Nucleotide_cyclase"/>
</dbReference>
<dbReference type="InterPro" id="IPR035919">
    <property type="entry name" value="EAL_sf"/>
</dbReference>
<proteinExistence type="predicted"/>
<feature type="domain" description="GGDEF" evidence="5">
    <location>
        <begin position="244"/>
        <end position="376"/>
    </location>
</feature>
<dbReference type="SUPFAM" id="SSF141868">
    <property type="entry name" value="EAL domain-like"/>
    <property type="match status" value="1"/>
</dbReference>
<keyword evidence="3" id="KW-0175">Coiled coil</keyword>
<evidence type="ECO:0000256" key="2">
    <source>
        <dbReference type="ARBA" id="ARBA00022636"/>
    </source>
</evidence>
<dbReference type="Gene3D" id="3.30.70.270">
    <property type="match status" value="1"/>
</dbReference>
<dbReference type="InterPro" id="IPR029016">
    <property type="entry name" value="GAF-like_dom_sf"/>
</dbReference>
<organism evidence="6 7">
    <name type="scientific">Vibrio vulnificus</name>
    <dbReference type="NCBI Taxonomy" id="672"/>
    <lineage>
        <taxon>Bacteria</taxon>
        <taxon>Pseudomonadati</taxon>
        <taxon>Pseudomonadota</taxon>
        <taxon>Gammaproteobacteria</taxon>
        <taxon>Vibrionales</taxon>
        <taxon>Vibrionaceae</taxon>
        <taxon>Vibrio</taxon>
    </lineage>
</organism>
<dbReference type="InterPro" id="IPR050706">
    <property type="entry name" value="Cyclic-di-GMP_PDE-like"/>
</dbReference>
<evidence type="ECO:0000256" key="3">
    <source>
        <dbReference type="SAM" id="Coils"/>
    </source>
</evidence>
<dbReference type="InterPro" id="IPR003018">
    <property type="entry name" value="GAF"/>
</dbReference>
<evidence type="ECO:0000313" key="6">
    <source>
        <dbReference type="EMBL" id="POB49666.1"/>
    </source>
</evidence>